<dbReference type="Pfam" id="PF02472">
    <property type="entry name" value="ExbD"/>
    <property type="match status" value="1"/>
</dbReference>
<dbReference type="Gene3D" id="3.30.420.270">
    <property type="match status" value="1"/>
</dbReference>
<feature type="transmembrane region" description="Helical" evidence="8">
    <location>
        <begin position="20"/>
        <end position="41"/>
    </location>
</feature>
<dbReference type="RefSeq" id="WP_085933014.1">
    <property type="nucleotide sequence ID" value="NZ_FUWJ01000001.1"/>
</dbReference>
<dbReference type="PANTHER" id="PTHR30558">
    <property type="entry name" value="EXBD MEMBRANE COMPONENT OF PMF-DRIVEN MACROMOLECULE IMPORT SYSTEM"/>
    <property type="match status" value="1"/>
</dbReference>
<dbReference type="GO" id="GO:0005886">
    <property type="term" value="C:plasma membrane"/>
    <property type="evidence" value="ECO:0007669"/>
    <property type="project" value="UniProtKB-SubCell"/>
</dbReference>
<gene>
    <name evidence="9" type="ORF">SAMN02745126_01376</name>
</gene>
<proteinExistence type="inferred from homology"/>
<keyword evidence="3" id="KW-1003">Cell membrane</keyword>
<comment type="subcellular location">
    <subcellularLocation>
        <location evidence="1">Cell membrane</location>
        <topology evidence="1">Single-pass membrane protein</topology>
    </subcellularLocation>
    <subcellularLocation>
        <location evidence="7">Cell membrane</location>
        <topology evidence="7">Single-pass type II membrane protein</topology>
    </subcellularLocation>
</comment>
<reference evidence="10" key="1">
    <citation type="submission" date="2017-02" db="EMBL/GenBank/DDBJ databases">
        <authorList>
            <person name="Varghese N."/>
            <person name="Submissions S."/>
        </authorList>
    </citation>
    <scope>NUCLEOTIDE SEQUENCE [LARGE SCALE GENOMIC DNA]</scope>
    <source>
        <strain evidence="10">ATCC 27094</strain>
    </source>
</reference>
<keyword evidence="7" id="KW-0653">Protein transport</keyword>
<comment type="similarity">
    <text evidence="2 7">Belongs to the ExbD/TolR family.</text>
</comment>
<dbReference type="InterPro" id="IPR003400">
    <property type="entry name" value="ExbD"/>
</dbReference>
<evidence type="ECO:0000256" key="2">
    <source>
        <dbReference type="ARBA" id="ARBA00005811"/>
    </source>
</evidence>
<organism evidence="9 10">
    <name type="scientific">Enhydrobacter aerosaccus</name>
    <dbReference type="NCBI Taxonomy" id="225324"/>
    <lineage>
        <taxon>Bacteria</taxon>
        <taxon>Pseudomonadati</taxon>
        <taxon>Pseudomonadota</taxon>
        <taxon>Alphaproteobacteria</taxon>
        <taxon>Hyphomicrobiales</taxon>
        <taxon>Enhydrobacter</taxon>
    </lineage>
</organism>
<accession>A0A1T4L6S7</accession>
<evidence type="ECO:0000256" key="5">
    <source>
        <dbReference type="ARBA" id="ARBA00022989"/>
    </source>
</evidence>
<dbReference type="STRING" id="225324.SAMN02745126_01376"/>
<dbReference type="AlphaFoldDB" id="A0A1T4L6S7"/>
<dbReference type="PANTHER" id="PTHR30558:SF7">
    <property type="entry name" value="TOL-PAL SYSTEM PROTEIN TOLR"/>
    <property type="match status" value="1"/>
</dbReference>
<evidence type="ECO:0000256" key="8">
    <source>
        <dbReference type="SAM" id="Phobius"/>
    </source>
</evidence>
<keyword evidence="7" id="KW-0813">Transport</keyword>
<evidence type="ECO:0000256" key="4">
    <source>
        <dbReference type="ARBA" id="ARBA00022692"/>
    </source>
</evidence>
<protein>
    <submittedName>
        <fullName evidence="9">Outer membrane transport energization protein ExbD (TC 2.C.1.1.1)</fullName>
    </submittedName>
</protein>
<evidence type="ECO:0000256" key="7">
    <source>
        <dbReference type="RuleBase" id="RU003879"/>
    </source>
</evidence>
<dbReference type="OrthoDB" id="9798629at2"/>
<dbReference type="Proteomes" id="UP000190092">
    <property type="component" value="Unassembled WGS sequence"/>
</dbReference>
<evidence type="ECO:0000313" key="9">
    <source>
        <dbReference type="EMBL" id="SJZ50260.1"/>
    </source>
</evidence>
<keyword evidence="4 7" id="KW-0812">Transmembrane</keyword>
<dbReference type="EMBL" id="FUWJ01000001">
    <property type="protein sequence ID" value="SJZ50260.1"/>
    <property type="molecule type" value="Genomic_DNA"/>
</dbReference>
<evidence type="ECO:0000256" key="6">
    <source>
        <dbReference type="ARBA" id="ARBA00023136"/>
    </source>
</evidence>
<dbReference type="GO" id="GO:0022857">
    <property type="term" value="F:transmembrane transporter activity"/>
    <property type="evidence" value="ECO:0007669"/>
    <property type="project" value="InterPro"/>
</dbReference>
<evidence type="ECO:0000256" key="3">
    <source>
        <dbReference type="ARBA" id="ARBA00022475"/>
    </source>
</evidence>
<evidence type="ECO:0000313" key="10">
    <source>
        <dbReference type="Proteomes" id="UP000190092"/>
    </source>
</evidence>
<dbReference type="GO" id="GO:0015031">
    <property type="term" value="P:protein transport"/>
    <property type="evidence" value="ECO:0007669"/>
    <property type="project" value="UniProtKB-KW"/>
</dbReference>
<evidence type="ECO:0000256" key="1">
    <source>
        <dbReference type="ARBA" id="ARBA00004162"/>
    </source>
</evidence>
<keyword evidence="5 8" id="KW-1133">Transmembrane helix</keyword>
<sequence length="138" mass="15181">MAFGSLDRKSSSQPMAEINMVPLIDVVLVLLVIFIVTAPLLTHAVPLDLPKATSNPEVQKPDKVEFAIDANGSLFWNGERLTREDAATRFTQEGQKRPQPEIFLRADQNVPYRYVAEMLADAAKAGLSKVAFVSEPAK</sequence>
<keyword evidence="6 8" id="KW-0472">Membrane</keyword>
<keyword evidence="10" id="KW-1185">Reference proteome</keyword>
<name>A0A1T4L6S7_9HYPH</name>